<dbReference type="EMBL" id="JYIW01000024">
    <property type="protein sequence ID" value="KJL29253.1"/>
    <property type="molecule type" value="Genomic_DNA"/>
</dbReference>
<dbReference type="PATRIC" id="fig|82380.11.peg.1916"/>
<comment type="caution">
    <text evidence="1">The sequence shown here is derived from an EMBL/GenBank/DDBJ whole genome shotgun (WGS) entry which is preliminary data.</text>
</comment>
<organism evidence="1 2">
    <name type="scientific">Microbacterium oxydans</name>
    <dbReference type="NCBI Taxonomy" id="82380"/>
    <lineage>
        <taxon>Bacteria</taxon>
        <taxon>Bacillati</taxon>
        <taxon>Actinomycetota</taxon>
        <taxon>Actinomycetes</taxon>
        <taxon>Micrococcales</taxon>
        <taxon>Microbacteriaceae</taxon>
        <taxon>Microbacterium</taxon>
    </lineage>
</organism>
<gene>
    <name evidence="1" type="ORF">RS83_01880</name>
</gene>
<protein>
    <submittedName>
        <fullName evidence="1">A-factor biosynthesis hotdog domain protein</fullName>
    </submittedName>
</protein>
<sequence length="285" mass="31247">MNSKRLPPLDVDGAAASALTSDVQLRPEDVHKAKSENVWIQAPSEESPHSLSARFEVPAEGEALRLVDLIEIQRQAGIFQAHRQFGVPHNEVFVLDQMSLKRVTATHEWADSHRKGRVRSQIVATGLRGRARSLVQHFALETSDGLIVVGRAKSSLIPAAVYQRVRKQPTQSNISAPGSKRSGFTYEELLQVDEQDPLLSDHPSDHLTAVQAIADVERVAQIAAPGSNLRALKLTFQRYAEANPTPTLRLKVSGSGRLAAEIVQHGVRRAKLAGALVMRRPVDAR</sequence>
<name>A0A0F0L7Z4_9MICO</name>
<dbReference type="AlphaFoldDB" id="A0A0F0L7Z4"/>
<reference evidence="1 2" key="1">
    <citation type="submission" date="2015-02" db="EMBL/GenBank/DDBJ databases">
        <title>Draft genome sequences of ten Microbacterium spp. with emphasis on heavy metal contaminated environments.</title>
        <authorList>
            <person name="Corretto E."/>
        </authorList>
    </citation>
    <scope>NUCLEOTIDE SEQUENCE [LARGE SCALE GENOMIC DNA]</scope>
    <source>
        <strain evidence="1 2">BEL4b</strain>
    </source>
</reference>
<dbReference type="Proteomes" id="UP000033640">
    <property type="component" value="Unassembled WGS sequence"/>
</dbReference>
<accession>A0A0F0L7Z4</accession>
<dbReference type="OrthoDB" id="7838374at2"/>
<evidence type="ECO:0000313" key="2">
    <source>
        <dbReference type="Proteomes" id="UP000033640"/>
    </source>
</evidence>
<dbReference type="RefSeq" id="WP_082071608.1">
    <property type="nucleotide sequence ID" value="NZ_JYIW01000024.1"/>
</dbReference>
<evidence type="ECO:0000313" key="1">
    <source>
        <dbReference type="EMBL" id="KJL29253.1"/>
    </source>
</evidence>
<proteinExistence type="predicted"/>